<evidence type="ECO:0000256" key="3">
    <source>
        <dbReference type="ARBA" id="ARBA00022989"/>
    </source>
</evidence>
<proteinExistence type="predicted"/>
<dbReference type="Pfam" id="PF07690">
    <property type="entry name" value="MFS_1"/>
    <property type="match status" value="1"/>
</dbReference>
<feature type="transmembrane region" description="Helical" evidence="6">
    <location>
        <begin position="293"/>
        <end position="311"/>
    </location>
</feature>
<dbReference type="AlphaFoldDB" id="A0A7C8IRZ7"/>
<evidence type="ECO:0000256" key="1">
    <source>
        <dbReference type="ARBA" id="ARBA00004141"/>
    </source>
</evidence>
<dbReference type="EMBL" id="WUBL01000019">
    <property type="protein sequence ID" value="KAF2970806.1"/>
    <property type="molecule type" value="Genomic_DNA"/>
</dbReference>
<keyword evidence="2 6" id="KW-0812">Transmembrane</keyword>
<feature type="transmembrane region" description="Helical" evidence="6">
    <location>
        <begin position="223"/>
        <end position="247"/>
    </location>
</feature>
<dbReference type="InterPro" id="IPR036259">
    <property type="entry name" value="MFS_trans_sf"/>
</dbReference>
<dbReference type="Proteomes" id="UP000481858">
    <property type="component" value="Unassembled WGS sequence"/>
</dbReference>
<evidence type="ECO:0000256" key="6">
    <source>
        <dbReference type="SAM" id="Phobius"/>
    </source>
</evidence>
<feature type="transmembrane region" description="Helical" evidence="6">
    <location>
        <begin position="615"/>
        <end position="634"/>
    </location>
</feature>
<dbReference type="SUPFAM" id="SSF103473">
    <property type="entry name" value="MFS general substrate transporter"/>
    <property type="match status" value="1"/>
</dbReference>
<feature type="transmembrane region" description="Helical" evidence="6">
    <location>
        <begin position="259"/>
        <end position="281"/>
    </location>
</feature>
<dbReference type="PANTHER" id="PTHR31794:SF2">
    <property type="entry name" value="AUXIN EFFLUX TRANSPORTER FAMILY PROTEIN (EUROFUNG)"/>
    <property type="match status" value="1"/>
</dbReference>
<evidence type="ECO:0000256" key="5">
    <source>
        <dbReference type="SAM" id="MobiDB-lite"/>
    </source>
</evidence>
<dbReference type="InterPro" id="IPR011701">
    <property type="entry name" value="MFS"/>
</dbReference>
<feature type="transmembrane region" description="Helical" evidence="6">
    <location>
        <begin position="137"/>
        <end position="156"/>
    </location>
</feature>
<feature type="transmembrane region" description="Helical" evidence="6">
    <location>
        <begin position="421"/>
        <end position="450"/>
    </location>
</feature>
<feature type="transmembrane region" description="Helical" evidence="6">
    <location>
        <begin position="524"/>
        <end position="545"/>
    </location>
</feature>
<evidence type="ECO:0000259" key="7">
    <source>
        <dbReference type="PROSITE" id="PS50850"/>
    </source>
</evidence>
<protein>
    <recommendedName>
        <fullName evidence="7">Major facilitator superfamily (MFS) profile domain-containing protein</fullName>
    </recommendedName>
</protein>
<evidence type="ECO:0000313" key="8">
    <source>
        <dbReference type="EMBL" id="KAF2970806.1"/>
    </source>
</evidence>
<feature type="compositionally biased region" description="Basic and acidic residues" evidence="5">
    <location>
        <begin position="793"/>
        <end position="806"/>
    </location>
</feature>
<evidence type="ECO:0000256" key="4">
    <source>
        <dbReference type="ARBA" id="ARBA00023136"/>
    </source>
</evidence>
<dbReference type="GO" id="GO:0022857">
    <property type="term" value="F:transmembrane transporter activity"/>
    <property type="evidence" value="ECO:0007669"/>
    <property type="project" value="InterPro"/>
</dbReference>
<keyword evidence="4 6" id="KW-0472">Membrane</keyword>
<feature type="domain" description="Major facilitator superfamily (MFS) profile" evidence="7">
    <location>
        <begin position="72"/>
        <end position="558"/>
    </location>
</feature>
<feature type="transmembrane region" description="Helical" evidence="6">
    <location>
        <begin position="69"/>
        <end position="94"/>
    </location>
</feature>
<gene>
    <name evidence="8" type="ORF">GQX73_g2833</name>
</gene>
<dbReference type="InParanoid" id="A0A7C8IRZ7"/>
<comment type="caution">
    <text evidence="8">The sequence shown here is derived from an EMBL/GenBank/DDBJ whole genome shotgun (WGS) entry which is preliminary data.</text>
</comment>
<dbReference type="Gene3D" id="1.20.1250.20">
    <property type="entry name" value="MFS general substrate transporter like domains"/>
    <property type="match status" value="2"/>
</dbReference>
<feature type="region of interest" description="Disordered" evidence="5">
    <location>
        <begin position="789"/>
        <end position="810"/>
    </location>
</feature>
<feature type="transmembrane region" description="Helical" evidence="6">
    <location>
        <begin position="578"/>
        <end position="603"/>
    </location>
</feature>
<dbReference type="OrthoDB" id="3437016at2759"/>
<keyword evidence="9" id="KW-1185">Reference proteome</keyword>
<dbReference type="PROSITE" id="PS50850">
    <property type="entry name" value="MFS"/>
    <property type="match status" value="1"/>
</dbReference>
<feature type="transmembrane region" description="Helical" evidence="6">
    <location>
        <begin position="194"/>
        <end position="217"/>
    </location>
</feature>
<comment type="subcellular location">
    <subcellularLocation>
        <location evidence="1">Membrane</location>
        <topology evidence="1">Multi-pass membrane protein</topology>
    </subcellularLocation>
</comment>
<dbReference type="GO" id="GO:0005783">
    <property type="term" value="C:endoplasmic reticulum"/>
    <property type="evidence" value="ECO:0007669"/>
    <property type="project" value="TreeGrafter"/>
</dbReference>
<dbReference type="GO" id="GO:0016020">
    <property type="term" value="C:membrane"/>
    <property type="evidence" value="ECO:0007669"/>
    <property type="project" value="UniProtKB-SubCell"/>
</dbReference>
<reference evidence="8 9" key="1">
    <citation type="submission" date="2019-12" db="EMBL/GenBank/DDBJ databases">
        <title>Draft genome sequence of the ascomycete Xylaria multiplex DSM 110363.</title>
        <authorList>
            <person name="Buettner E."/>
            <person name="Kellner H."/>
        </authorList>
    </citation>
    <scope>NUCLEOTIDE SEQUENCE [LARGE SCALE GENOMIC DNA]</scope>
    <source>
        <strain evidence="8 9">DSM 110363</strain>
    </source>
</reference>
<feature type="transmembrane region" description="Helical" evidence="6">
    <location>
        <begin position="106"/>
        <end position="125"/>
    </location>
</feature>
<evidence type="ECO:0000313" key="9">
    <source>
        <dbReference type="Proteomes" id="UP000481858"/>
    </source>
</evidence>
<dbReference type="Pfam" id="PF03547">
    <property type="entry name" value="Mem_trans"/>
    <property type="match status" value="1"/>
</dbReference>
<feature type="transmembrane region" description="Helical" evidence="6">
    <location>
        <begin position="331"/>
        <end position="354"/>
    </location>
</feature>
<feature type="transmembrane region" description="Helical" evidence="6">
    <location>
        <begin position="366"/>
        <end position="387"/>
    </location>
</feature>
<evidence type="ECO:0000256" key="2">
    <source>
        <dbReference type="ARBA" id="ARBA00022692"/>
    </source>
</evidence>
<feature type="region of interest" description="Disordered" evidence="5">
    <location>
        <begin position="1"/>
        <end position="60"/>
    </location>
</feature>
<keyword evidence="3 6" id="KW-1133">Transmembrane helix</keyword>
<feature type="transmembrane region" description="Helical" evidence="6">
    <location>
        <begin position="1045"/>
        <end position="1066"/>
    </location>
</feature>
<dbReference type="PANTHER" id="PTHR31794">
    <property type="entry name" value="AUXIN EFFLUX TRANSPORTER FAMILY PROTEIN (EUROFUNG)"/>
    <property type="match status" value="1"/>
</dbReference>
<feature type="transmembrane region" description="Helical" evidence="6">
    <location>
        <begin position="394"/>
        <end position="415"/>
    </location>
</feature>
<feature type="region of interest" description="Disordered" evidence="5">
    <location>
        <begin position="822"/>
        <end position="845"/>
    </location>
</feature>
<accession>A0A7C8IRZ7</accession>
<name>A0A7C8IRZ7_9PEZI</name>
<dbReference type="InterPro" id="IPR020846">
    <property type="entry name" value="MFS_dom"/>
</dbReference>
<feature type="transmembrane region" description="Helical" evidence="6">
    <location>
        <begin position="1009"/>
        <end position="1033"/>
    </location>
</feature>
<sequence>MPQSTRTPRSPADLDSEGNSANERMPLLKPDANGNHTESSRESGLRQTSSDPQEDETTVTAQELPFSKLAVIFSTAWIGVFLGAVDSTVIATLTAPISSEFKSLSLLSWLATAYLISNAVCQPISGRLTDIFGRGPGLIFSNILFSAGNLICGFATNEYQLVLGRAIAGIGGGGLMSIATFLGSDLIPLRKRGVVQGILNLCFGSGAMLGGVIGGLFNDHTKLGWRLAFIVQVPPSLLAAVGVYLFIRIPPKQSQKSYLARIDFLGVFLLSSFLILLLLGLNTGGNIVPWTHPLPLIAIPLSVVTFSLFIWRESTAIQPIIPVKLLLKRTVLAACLSNFFCTMVMFAVMFYVPLYLQVRGRTATEVGLLILFAPLGSSYSSVGAGIIMNKTGKYTRLGVACLVVMISGVIILGFHDENTPYWLTAIVFLLVGTGYASMLTTTLLACIAAVEHAHQAVVTSATYLGRSVGSTLGITISSAVYQNVLNGKLWDKFRGYPNAAQEIARIRNNIAELKHLPEGWYEGVIESFMGAFHAVFLTLLGMTVVGRPTSLRLTQLAQDASNIPFGKLENTENSQSSLGQLCLLVLLAVSDVLCITLAGYVVARLGFFNADKRKFLSNLNVTLFTPCLIFFMLASQLSTDKLSDLSIIPVIFIVQLIVSWLAAVGVSKAFRFGRRASNFITAMSVFANSNSLPPPLVLSLARTLKGLYWDRIPGDNDDEVAARGILYIVIFQQLSNLLRWSWGYHVLLPPKHKYLEYQEQNAEQGRNYCDEEEHDQSEAEVLIDVDDSETAYDDSHSSESRHHEFAGRTPVAGHSQLTLPDLVDEEPSNKKPASHQPANNGAINGHNGNSLFLLPRIDSSDDLATTPEDGIRGFLAHGKHSIKRKLGAFKTLAASGFIRLYQALPAPIQAILRFLKLCWTKTSNFLSEFMNPPLWAMLIAMVVASVPVLQKTLFENEYIKNSITSAIESCGNVAVPLMLVVLGANLARDASAEEDDEFDPEEEKIGTKLLVASLVSRMVIPTVVLTPILIATVKYVNVAILEDPIFVIVCFLISGAPTALQLAQICQINNVFEKTMDRILFHSYAIW</sequence>
<feature type="transmembrane region" description="Helical" evidence="6">
    <location>
        <begin position="162"/>
        <end position="182"/>
    </location>
</feature>
<organism evidence="8 9">
    <name type="scientific">Xylaria multiplex</name>
    <dbReference type="NCBI Taxonomy" id="323545"/>
    <lineage>
        <taxon>Eukaryota</taxon>
        <taxon>Fungi</taxon>
        <taxon>Dikarya</taxon>
        <taxon>Ascomycota</taxon>
        <taxon>Pezizomycotina</taxon>
        <taxon>Sordariomycetes</taxon>
        <taxon>Xylariomycetidae</taxon>
        <taxon>Xylariales</taxon>
        <taxon>Xylariaceae</taxon>
        <taxon>Xylaria</taxon>
    </lineage>
</organism>
<feature type="transmembrane region" description="Helical" evidence="6">
    <location>
        <begin position="646"/>
        <end position="666"/>
    </location>
</feature>
<dbReference type="InterPro" id="IPR004776">
    <property type="entry name" value="Mem_transp_PIN-like"/>
</dbReference>